<reference evidence="1 2" key="1">
    <citation type="submission" date="2024-06" db="EMBL/GenBank/DDBJ databases">
        <title>Genomic Encyclopedia of Type Strains, Phase IV (KMG-IV): sequencing the most valuable type-strain genomes for metagenomic binning, comparative biology and taxonomic classification.</title>
        <authorList>
            <person name="Goeker M."/>
        </authorList>
    </citation>
    <scope>NUCLEOTIDE SEQUENCE [LARGE SCALE GENOMIC DNA]</scope>
    <source>
        <strain evidence="1 2">DSM 100124</strain>
    </source>
</reference>
<gene>
    <name evidence="1" type="ORF">ABID52_003033</name>
</gene>
<accession>A0ABV2LPL9</accession>
<comment type="caution">
    <text evidence="1">The sequence shown here is derived from an EMBL/GenBank/DDBJ whole genome shotgun (WGS) entry which is preliminary data.</text>
</comment>
<protein>
    <submittedName>
        <fullName evidence="1">Uncharacterized protein</fullName>
    </submittedName>
</protein>
<dbReference type="Proteomes" id="UP001549097">
    <property type="component" value="Unassembled WGS sequence"/>
</dbReference>
<evidence type="ECO:0000313" key="2">
    <source>
        <dbReference type="Proteomes" id="UP001549097"/>
    </source>
</evidence>
<keyword evidence="2" id="KW-1185">Reference proteome</keyword>
<proteinExistence type="predicted"/>
<sequence length="43" mass="5142">MDFFILIILVIFLFDAAKFRKQNETVILQNEKMIALLEEIKNK</sequence>
<dbReference type="EMBL" id="JBEPMP010000001">
    <property type="protein sequence ID" value="MET3729452.1"/>
    <property type="molecule type" value="Genomic_DNA"/>
</dbReference>
<organism evidence="1 2">
    <name type="scientific">Fictibacillus halophilus</name>
    <dbReference type="NCBI Taxonomy" id="1610490"/>
    <lineage>
        <taxon>Bacteria</taxon>
        <taxon>Bacillati</taxon>
        <taxon>Bacillota</taxon>
        <taxon>Bacilli</taxon>
        <taxon>Bacillales</taxon>
        <taxon>Fictibacillaceae</taxon>
        <taxon>Fictibacillus</taxon>
    </lineage>
</organism>
<name>A0ABV2LPL9_9BACL</name>
<evidence type="ECO:0000313" key="1">
    <source>
        <dbReference type="EMBL" id="MET3729452.1"/>
    </source>
</evidence>